<dbReference type="PANTHER" id="PTHR42756:SF1">
    <property type="entry name" value="TRANSCRIPTIONAL REPRESSOR OF EMRAB OPERON"/>
    <property type="match status" value="1"/>
</dbReference>
<dbReference type="PRINTS" id="PR00598">
    <property type="entry name" value="HTHMARR"/>
</dbReference>
<dbReference type="InterPro" id="IPR011991">
    <property type="entry name" value="ArsR-like_HTH"/>
</dbReference>
<evidence type="ECO:0000256" key="1">
    <source>
        <dbReference type="ARBA" id="ARBA00023015"/>
    </source>
</evidence>
<dbReference type="RefSeq" id="WP_118877467.1">
    <property type="nucleotide sequence ID" value="NZ_QWEI01000012.1"/>
</dbReference>
<dbReference type="Gene3D" id="1.10.10.10">
    <property type="entry name" value="Winged helix-like DNA-binding domain superfamily/Winged helix DNA-binding domain"/>
    <property type="match status" value="1"/>
</dbReference>
<dbReference type="InterPro" id="IPR036390">
    <property type="entry name" value="WH_DNA-bd_sf"/>
</dbReference>
<gene>
    <name evidence="5" type="ORF">D1B33_16285</name>
</gene>
<evidence type="ECO:0000313" key="6">
    <source>
        <dbReference type="Proteomes" id="UP000265692"/>
    </source>
</evidence>
<dbReference type="GO" id="GO:0003677">
    <property type="term" value="F:DNA binding"/>
    <property type="evidence" value="ECO:0007669"/>
    <property type="project" value="UniProtKB-KW"/>
</dbReference>
<reference evidence="5 6" key="1">
    <citation type="submission" date="2018-08" db="EMBL/GenBank/DDBJ databases">
        <title>Lysinibacillus sp. YLB-03 draft genome sequence.</title>
        <authorList>
            <person name="Yu L."/>
        </authorList>
    </citation>
    <scope>NUCLEOTIDE SEQUENCE [LARGE SCALE GENOMIC DNA]</scope>
    <source>
        <strain evidence="5 6">YLB-03</strain>
    </source>
</reference>
<dbReference type="SUPFAM" id="SSF46785">
    <property type="entry name" value="Winged helix' DNA-binding domain"/>
    <property type="match status" value="1"/>
</dbReference>
<dbReference type="Proteomes" id="UP000265692">
    <property type="component" value="Unassembled WGS sequence"/>
</dbReference>
<keyword evidence="1" id="KW-0805">Transcription regulation</keyword>
<evidence type="ECO:0000256" key="3">
    <source>
        <dbReference type="ARBA" id="ARBA00023163"/>
    </source>
</evidence>
<dbReference type="InterPro" id="IPR036388">
    <property type="entry name" value="WH-like_DNA-bd_sf"/>
</dbReference>
<evidence type="ECO:0000256" key="2">
    <source>
        <dbReference type="ARBA" id="ARBA00023125"/>
    </source>
</evidence>
<dbReference type="EMBL" id="QWEI01000012">
    <property type="protein sequence ID" value="RHW32726.1"/>
    <property type="molecule type" value="Genomic_DNA"/>
</dbReference>
<evidence type="ECO:0000259" key="4">
    <source>
        <dbReference type="PROSITE" id="PS50995"/>
    </source>
</evidence>
<dbReference type="PANTHER" id="PTHR42756">
    <property type="entry name" value="TRANSCRIPTIONAL REGULATOR, MARR"/>
    <property type="match status" value="1"/>
</dbReference>
<dbReference type="PROSITE" id="PS50995">
    <property type="entry name" value="HTH_MARR_2"/>
    <property type="match status" value="1"/>
</dbReference>
<evidence type="ECO:0000313" key="5">
    <source>
        <dbReference type="EMBL" id="RHW32726.1"/>
    </source>
</evidence>
<sequence>MSQKEPTLFDSYRELYRPYVNAVNNRLAKYQLYTSQWVVLRLIRVKGPFTQAEIAKETRVEKPSVTRITQKLIDLGYVETKQGEDKREKYVRLTVLGEEVYEQLQKELTDFLKDLTEGISEEDLKTARNVLNQILQNVLRG</sequence>
<dbReference type="SMART" id="SM00347">
    <property type="entry name" value="HTH_MARR"/>
    <property type="match status" value="1"/>
</dbReference>
<keyword evidence="6" id="KW-1185">Reference proteome</keyword>
<organism evidence="5 6">
    <name type="scientific">Ureibacillus yapensis</name>
    <dbReference type="NCBI Taxonomy" id="2304605"/>
    <lineage>
        <taxon>Bacteria</taxon>
        <taxon>Bacillati</taxon>
        <taxon>Bacillota</taxon>
        <taxon>Bacilli</taxon>
        <taxon>Bacillales</taxon>
        <taxon>Caryophanaceae</taxon>
        <taxon>Ureibacillus</taxon>
    </lineage>
</organism>
<dbReference type="InterPro" id="IPR000835">
    <property type="entry name" value="HTH_MarR-typ"/>
</dbReference>
<accession>A0A396S3A3</accession>
<comment type="caution">
    <text evidence="5">The sequence shown here is derived from an EMBL/GenBank/DDBJ whole genome shotgun (WGS) entry which is preliminary data.</text>
</comment>
<dbReference type="CDD" id="cd00090">
    <property type="entry name" value="HTH_ARSR"/>
    <property type="match status" value="1"/>
</dbReference>
<keyword evidence="2" id="KW-0238">DNA-binding</keyword>
<dbReference type="Pfam" id="PF12802">
    <property type="entry name" value="MarR_2"/>
    <property type="match status" value="1"/>
</dbReference>
<keyword evidence="3" id="KW-0804">Transcription</keyword>
<feature type="domain" description="HTH marR-type" evidence="4">
    <location>
        <begin position="5"/>
        <end position="136"/>
    </location>
</feature>
<dbReference type="GO" id="GO:0003700">
    <property type="term" value="F:DNA-binding transcription factor activity"/>
    <property type="evidence" value="ECO:0007669"/>
    <property type="project" value="InterPro"/>
</dbReference>
<protein>
    <submittedName>
        <fullName evidence="5">MarR family transcriptional regulator</fullName>
    </submittedName>
</protein>
<dbReference type="OrthoDB" id="1904211at2"/>
<name>A0A396S3A3_9BACL</name>
<dbReference type="AlphaFoldDB" id="A0A396S3A3"/>
<proteinExistence type="predicted"/>